<evidence type="ECO:0000256" key="6">
    <source>
        <dbReference type="RuleBase" id="RU003376"/>
    </source>
</evidence>
<evidence type="ECO:0000256" key="5">
    <source>
        <dbReference type="ARBA" id="ARBA00023136"/>
    </source>
</evidence>
<keyword evidence="5 7" id="KW-0472">Membrane</keyword>
<dbReference type="InterPro" id="IPR000298">
    <property type="entry name" value="Cyt_c_oxidase-like_su3"/>
</dbReference>
<protein>
    <submittedName>
        <fullName evidence="9">Cytochrome oxidase subunit III</fullName>
    </submittedName>
</protein>
<dbReference type="PANTHER" id="PTHR11403:SF10">
    <property type="entry name" value="CYTOCHROME C OXIDASE"/>
    <property type="match status" value="1"/>
</dbReference>
<dbReference type="OrthoDB" id="679789at2"/>
<evidence type="ECO:0000313" key="9">
    <source>
        <dbReference type="EMBL" id="PQJ16828.1"/>
    </source>
</evidence>
<feature type="transmembrane region" description="Helical" evidence="7">
    <location>
        <begin position="20"/>
        <end position="41"/>
    </location>
</feature>
<sequence>MDLTEGSVKQKTERSKKMMVVVLLFSLFMGFAGLTSAYLVSQKREDWMSSIQLPDAFLYGLLIIALSSVTYILAGRFLKANDGQKTLLLLGITLVLGIAFIFIQFEGFKSLIQDGNYLTGDTANIKSSFIYVIAVAHIVHVVAGLISLGWVTVNQYLGKYTSERHLGFSLGAIFWHFLGGLWLYLYLFMYFFQ</sequence>
<name>A0A2S7TBE0_9FLAO</name>
<evidence type="ECO:0000256" key="7">
    <source>
        <dbReference type="SAM" id="Phobius"/>
    </source>
</evidence>
<dbReference type="Pfam" id="PF00510">
    <property type="entry name" value="COX3"/>
    <property type="match status" value="1"/>
</dbReference>
<evidence type="ECO:0000256" key="3">
    <source>
        <dbReference type="ARBA" id="ARBA00022692"/>
    </source>
</evidence>
<dbReference type="GO" id="GO:0019646">
    <property type="term" value="P:aerobic electron transport chain"/>
    <property type="evidence" value="ECO:0007669"/>
    <property type="project" value="InterPro"/>
</dbReference>
<dbReference type="GO" id="GO:0005886">
    <property type="term" value="C:plasma membrane"/>
    <property type="evidence" value="ECO:0007669"/>
    <property type="project" value="UniProtKB-SubCell"/>
</dbReference>
<evidence type="ECO:0000256" key="1">
    <source>
        <dbReference type="ARBA" id="ARBA00004141"/>
    </source>
</evidence>
<accession>A0A2S7TBE0</accession>
<dbReference type="RefSeq" id="WP_105002477.1">
    <property type="nucleotide sequence ID" value="NZ_MQVX01000001.1"/>
</dbReference>
<dbReference type="GO" id="GO:0004129">
    <property type="term" value="F:cytochrome-c oxidase activity"/>
    <property type="evidence" value="ECO:0007669"/>
    <property type="project" value="InterPro"/>
</dbReference>
<evidence type="ECO:0000259" key="8">
    <source>
        <dbReference type="PROSITE" id="PS50253"/>
    </source>
</evidence>
<dbReference type="InterPro" id="IPR035973">
    <property type="entry name" value="Cyt_c_oxidase_su3-like_sf"/>
</dbReference>
<comment type="caution">
    <text evidence="9">The sequence shown here is derived from an EMBL/GenBank/DDBJ whole genome shotgun (WGS) entry which is preliminary data.</text>
</comment>
<dbReference type="InterPro" id="IPR024791">
    <property type="entry name" value="Cyt_c/ubiquinol_Oxase_su3"/>
</dbReference>
<evidence type="ECO:0000256" key="2">
    <source>
        <dbReference type="ARBA" id="ARBA00010581"/>
    </source>
</evidence>
<keyword evidence="10" id="KW-1185">Reference proteome</keyword>
<feature type="transmembrane region" description="Helical" evidence="7">
    <location>
        <begin position="128"/>
        <end position="153"/>
    </location>
</feature>
<dbReference type="SUPFAM" id="SSF81452">
    <property type="entry name" value="Cytochrome c oxidase subunit III-like"/>
    <property type="match status" value="1"/>
</dbReference>
<dbReference type="PANTHER" id="PTHR11403">
    <property type="entry name" value="CYTOCHROME C OXIDASE SUBUNIT III"/>
    <property type="match status" value="1"/>
</dbReference>
<feature type="transmembrane region" description="Helical" evidence="7">
    <location>
        <begin position="165"/>
        <end position="192"/>
    </location>
</feature>
<reference evidence="10" key="1">
    <citation type="submission" date="2016-11" db="EMBL/GenBank/DDBJ databases">
        <title>Trade-off between light-utilization and light-protection in marine flavobacteria.</title>
        <authorList>
            <person name="Kumagai Y."/>
            <person name="Yoshizawa S."/>
            <person name="Kogure K."/>
        </authorList>
    </citation>
    <scope>NUCLEOTIDE SEQUENCE [LARGE SCALE GENOMIC DNA]</scope>
    <source>
        <strain evidence="10">SG-18</strain>
    </source>
</reference>
<comment type="similarity">
    <text evidence="2 6">Belongs to the cytochrome c oxidase subunit 3 family.</text>
</comment>
<proteinExistence type="inferred from homology"/>
<dbReference type="EMBL" id="MQVX01000001">
    <property type="protein sequence ID" value="PQJ16828.1"/>
    <property type="molecule type" value="Genomic_DNA"/>
</dbReference>
<keyword evidence="3 6" id="KW-0812">Transmembrane</keyword>
<dbReference type="Gene3D" id="1.20.120.80">
    <property type="entry name" value="Cytochrome c oxidase, subunit III, four-helix bundle"/>
    <property type="match status" value="1"/>
</dbReference>
<organism evidence="9 10">
    <name type="scientific">Aureicoccus marinus</name>
    <dbReference type="NCBI Taxonomy" id="754435"/>
    <lineage>
        <taxon>Bacteria</taxon>
        <taxon>Pseudomonadati</taxon>
        <taxon>Bacteroidota</taxon>
        <taxon>Flavobacteriia</taxon>
        <taxon>Flavobacteriales</taxon>
        <taxon>Flavobacteriaceae</taxon>
        <taxon>Aureicoccus</taxon>
    </lineage>
</organism>
<dbReference type="Proteomes" id="UP000239366">
    <property type="component" value="Unassembled WGS sequence"/>
</dbReference>
<feature type="domain" description="Heme-copper oxidase subunit III family profile" evidence="8">
    <location>
        <begin position="1"/>
        <end position="193"/>
    </location>
</feature>
<dbReference type="PROSITE" id="PS50253">
    <property type="entry name" value="COX3"/>
    <property type="match status" value="1"/>
</dbReference>
<keyword evidence="4 7" id="KW-1133">Transmembrane helix</keyword>
<comment type="subcellular location">
    <subcellularLocation>
        <location evidence="6">Cell membrane</location>
        <topology evidence="6">Multi-pass membrane protein</topology>
    </subcellularLocation>
    <subcellularLocation>
        <location evidence="1">Membrane</location>
        <topology evidence="1">Multi-pass membrane protein</topology>
    </subcellularLocation>
</comment>
<evidence type="ECO:0000256" key="4">
    <source>
        <dbReference type="ARBA" id="ARBA00022989"/>
    </source>
</evidence>
<feature type="transmembrane region" description="Helical" evidence="7">
    <location>
        <begin position="86"/>
        <end position="108"/>
    </location>
</feature>
<dbReference type="AlphaFoldDB" id="A0A2S7TBE0"/>
<feature type="transmembrane region" description="Helical" evidence="7">
    <location>
        <begin position="56"/>
        <end position="74"/>
    </location>
</feature>
<gene>
    <name evidence="9" type="ORF">BST99_08925</name>
</gene>
<evidence type="ECO:0000313" key="10">
    <source>
        <dbReference type="Proteomes" id="UP000239366"/>
    </source>
</evidence>
<dbReference type="InterPro" id="IPR013833">
    <property type="entry name" value="Cyt_c_oxidase_su3_a-hlx"/>
</dbReference>